<gene>
    <name evidence="2" type="ORF">P691DRAFT_767979</name>
</gene>
<sequence>PTSSPPNNAPINGRTSTLNQAGVTNNRLYTPRGKQSGSNTTVQKAAADPEPVAPLKDTENHPDRTTIQVDAELVDRNVKGLLNKLTTKRFDSISDQIIEWANKSEKENDGRTLIRVIHL</sequence>
<reference evidence="2" key="1">
    <citation type="submission" date="2020-11" db="EMBL/GenBank/DDBJ databases">
        <authorList>
            <consortium name="DOE Joint Genome Institute"/>
            <person name="Ahrendt S."/>
            <person name="Riley R."/>
            <person name="Andreopoulos W."/>
            <person name="Labutti K."/>
            <person name="Pangilinan J."/>
            <person name="Ruiz-Duenas F.J."/>
            <person name="Barrasa J.M."/>
            <person name="Sanchez-Garcia M."/>
            <person name="Camarero S."/>
            <person name="Miyauchi S."/>
            <person name="Serrano A."/>
            <person name="Linde D."/>
            <person name="Babiker R."/>
            <person name="Drula E."/>
            <person name="Ayuso-Fernandez I."/>
            <person name="Pacheco R."/>
            <person name="Padilla G."/>
            <person name="Ferreira P."/>
            <person name="Barriuso J."/>
            <person name="Kellner H."/>
            <person name="Castanera R."/>
            <person name="Alfaro M."/>
            <person name="Ramirez L."/>
            <person name="Pisabarro A.G."/>
            <person name="Kuo A."/>
            <person name="Tritt A."/>
            <person name="Lipzen A."/>
            <person name="He G."/>
            <person name="Yan M."/>
            <person name="Ng V."/>
            <person name="Cullen D."/>
            <person name="Martin F."/>
            <person name="Rosso M.-N."/>
            <person name="Henrissat B."/>
            <person name="Hibbett D."/>
            <person name="Martinez A.T."/>
            <person name="Grigoriev I.V."/>
        </authorList>
    </citation>
    <scope>NUCLEOTIDE SEQUENCE</scope>
    <source>
        <strain evidence="2">MF-IS2</strain>
    </source>
</reference>
<dbReference type="Gene3D" id="1.25.40.180">
    <property type="match status" value="1"/>
</dbReference>
<evidence type="ECO:0000313" key="2">
    <source>
        <dbReference type="EMBL" id="KAF9440291.1"/>
    </source>
</evidence>
<organism evidence="2 3">
    <name type="scientific">Macrolepiota fuliginosa MF-IS2</name>
    <dbReference type="NCBI Taxonomy" id="1400762"/>
    <lineage>
        <taxon>Eukaryota</taxon>
        <taxon>Fungi</taxon>
        <taxon>Dikarya</taxon>
        <taxon>Basidiomycota</taxon>
        <taxon>Agaricomycotina</taxon>
        <taxon>Agaricomycetes</taxon>
        <taxon>Agaricomycetidae</taxon>
        <taxon>Agaricales</taxon>
        <taxon>Agaricineae</taxon>
        <taxon>Agaricaceae</taxon>
        <taxon>Macrolepiota</taxon>
    </lineage>
</organism>
<feature type="non-terminal residue" evidence="2">
    <location>
        <position position="119"/>
    </location>
</feature>
<comment type="caution">
    <text evidence="2">The sequence shown here is derived from an EMBL/GenBank/DDBJ whole genome shotgun (WGS) entry which is preliminary data.</text>
</comment>
<dbReference type="OrthoDB" id="514777at2759"/>
<dbReference type="EMBL" id="MU152660">
    <property type="protein sequence ID" value="KAF9440291.1"/>
    <property type="molecule type" value="Genomic_DNA"/>
</dbReference>
<dbReference type="Proteomes" id="UP000807342">
    <property type="component" value="Unassembled WGS sequence"/>
</dbReference>
<protein>
    <submittedName>
        <fullName evidence="2">Uncharacterized protein</fullName>
    </submittedName>
</protein>
<feature type="region of interest" description="Disordered" evidence="1">
    <location>
        <begin position="1"/>
        <end position="66"/>
    </location>
</feature>
<feature type="non-terminal residue" evidence="2">
    <location>
        <position position="1"/>
    </location>
</feature>
<feature type="compositionally biased region" description="Polar residues" evidence="1">
    <location>
        <begin position="1"/>
        <end position="43"/>
    </location>
</feature>
<dbReference type="AlphaFoldDB" id="A0A9P5WYN7"/>
<keyword evidence="3" id="KW-1185">Reference proteome</keyword>
<name>A0A9P5WYN7_9AGAR</name>
<accession>A0A9P5WYN7</accession>
<evidence type="ECO:0000313" key="3">
    <source>
        <dbReference type="Proteomes" id="UP000807342"/>
    </source>
</evidence>
<evidence type="ECO:0000256" key="1">
    <source>
        <dbReference type="SAM" id="MobiDB-lite"/>
    </source>
</evidence>
<proteinExistence type="predicted"/>